<feature type="region of interest" description="Disordered" evidence="2">
    <location>
        <begin position="304"/>
        <end position="354"/>
    </location>
</feature>
<feature type="compositionally biased region" description="Basic residues" evidence="2">
    <location>
        <begin position="657"/>
        <end position="668"/>
    </location>
</feature>
<evidence type="ECO:0000313" key="5">
    <source>
        <dbReference type="EMBL" id="CAI8043414.1"/>
    </source>
</evidence>
<dbReference type="Proteomes" id="UP001174909">
    <property type="component" value="Unassembled WGS sequence"/>
</dbReference>
<feature type="compositionally biased region" description="Low complexity" evidence="2">
    <location>
        <begin position="324"/>
        <end position="334"/>
    </location>
</feature>
<name>A0AA35T8W4_GEOBA</name>
<organism evidence="5 6">
    <name type="scientific">Geodia barretti</name>
    <name type="common">Barrett's horny sponge</name>
    <dbReference type="NCBI Taxonomy" id="519541"/>
    <lineage>
        <taxon>Eukaryota</taxon>
        <taxon>Metazoa</taxon>
        <taxon>Porifera</taxon>
        <taxon>Demospongiae</taxon>
        <taxon>Heteroscleromorpha</taxon>
        <taxon>Tetractinellida</taxon>
        <taxon>Astrophorina</taxon>
        <taxon>Geodiidae</taxon>
        <taxon>Geodia</taxon>
    </lineage>
</organism>
<keyword evidence="6" id="KW-1185">Reference proteome</keyword>
<protein>
    <submittedName>
        <fullName evidence="5">Protein FAM91A1</fullName>
    </submittedName>
</protein>
<accession>A0AA35T8W4</accession>
<feature type="region of interest" description="Disordered" evidence="2">
    <location>
        <begin position="687"/>
        <end position="725"/>
    </location>
</feature>
<dbReference type="AlphaFoldDB" id="A0AA35T8W4"/>
<evidence type="ECO:0000256" key="1">
    <source>
        <dbReference type="ARBA" id="ARBA00010319"/>
    </source>
</evidence>
<dbReference type="InterPro" id="IPR039199">
    <property type="entry name" value="FAM91"/>
</dbReference>
<feature type="domain" description="FAM91 C-terminal" evidence="4">
    <location>
        <begin position="367"/>
        <end position="825"/>
    </location>
</feature>
<feature type="compositionally biased region" description="Pro residues" evidence="2">
    <location>
        <begin position="695"/>
        <end position="715"/>
    </location>
</feature>
<dbReference type="EMBL" id="CASHTH010003325">
    <property type="protein sequence ID" value="CAI8043414.1"/>
    <property type="molecule type" value="Genomic_DNA"/>
</dbReference>
<evidence type="ECO:0000313" key="6">
    <source>
        <dbReference type="Proteomes" id="UP001174909"/>
    </source>
</evidence>
<evidence type="ECO:0000259" key="3">
    <source>
        <dbReference type="Pfam" id="PF14647"/>
    </source>
</evidence>
<dbReference type="PANTHER" id="PTHR28441:SF2">
    <property type="entry name" value="PROTEIN FAM91A1"/>
    <property type="match status" value="1"/>
</dbReference>
<feature type="domain" description="FAM91 N-terminal" evidence="3">
    <location>
        <begin position="11"/>
        <end position="315"/>
    </location>
</feature>
<dbReference type="Pfam" id="PF14647">
    <property type="entry name" value="FAM91_N"/>
    <property type="match status" value="1"/>
</dbReference>
<dbReference type="Pfam" id="PF14648">
    <property type="entry name" value="FAM91_C"/>
    <property type="match status" value="1"/>
</dbReference>
<dbReference type="InterPro" id="IPR028091">
    <property type="entry name" value="FAM91_N_dom"/>
</dbReference>
<dbReference type="PANTHER" id="PTHR28441">
    <property type="entry name" value="PROTEIN FAM91A1"/>
    <property type="match status" value="1"/>
</dbReference>
<comment type="similarity">
    <text evidence="1">Belongs to the FAM91 family.</text>
</comment>
<reference evidence="5" key="1">
    <citation type="submission" date="2023-03" db="EMBL/GenBank/DDBJ databases">
        <authorList>
            <person name="Steffen K."/>
            <person name="Cardenas P."/>
        </authorList>
    </citation>
    <scope>NUCLEOTIDE SEQUENCE</scope>
</reference>
<gene>
    <name evidence="5" type="ORF">GBAR_LOCUS24078</name>
</gene>
<evidence type="ECO:0000256" key="2">
    <source>
        <dbReference type="SAM" id="MobiDB-lite"/>
    </source>
</evidence>
<comment type="caution">
    <text evidence="5">The sequence shown here is derived from an EMBL/GenBank/DDBJ whole genome shotgun (WGS) entry which is preliminary data.</text>
</comment>
<sequence>MVSITPEIEKHIRENCAWPKLPSSAKAAMGNAPGLYDKAVLEVSIKNQIKWRNNIVRFVQRDERKYYDTLLQYSREHYVLYPYHMQDVMVQGLRVTPFSYYCSMMYDMVQSEKSYDSLPNFTAADCLRLLGIGRNQYIDLMNQYRSRKFFRRRNIKDLLPGQPVKNVQIDPWWLVHVGYITEDDIRSSKPEEHLVIDKLIDDGAQQASSTDRDLILRLYNKGLIYLIIPIGDNDTIVVPPLQGFVMNRVQGDYFETLLYKIFVSIDEYTDMRELSSVLQIDLEQVKNAVSLFIRLGFAHKKTTSTDSAQQHPSWSKVPSPPVTTPTATPLTLETGGSDSEGPTGQRSPSPDSNVAMVTAAPSSGVFQKRIAFLFDATLTAFLMMGNLSPGLKNHAVTMFEVGKLTDESLDSFLVELSKVMEQAEGEARRYFEHAVTLRNTIKFLRYNPGLVPGGDGRGLGVDMLRCESMTSLDPATLARVLRKNYYVLVSMAPLSQEVQTISSCVPPHVGPAVSEVTSIWFKLWLYSKLGSGPHSILLSRGTRLRRLPSVLKGYHRVLVTSWGHDPTSVYVSNLLLTVNDALTHSAVLIQATGWREDGRVEHVPFPFDRDEEVPIPEDDLLNHPCLSRLEAQVDLAHTCGYLSMLRTGAPCVNGGGKGKKRPDRHHSSSNHQQKAEISEFLQDLRQLGIGGDPASPTPDTPTHPAPPPAEYPTPEQPGSSGVTPVQERLGQEWVPLELSFGVPLFEQQANRAVCDKILERVLFTCDSLHRQTQANRLLALDLLNFISLHTDTGVTTDPAHFLEEHNGSPVAMPTRNLIFHNGTLETFSG</sequence>
<proteinExistence type="inferred from homology"/>
<feature type="compositionally biased region" description="Polar residues" evidence="2">
    <location>
        <begin position="336"/>
        <end position="352"/>
    </location>
</feature>
<evidence type="ECO:0000259" key="4">
    <source>
        <dbReference type="Pfam" id="PF14648"/>
    </source>
</evidence>
<dbReference type="InterPro" id="IPR028097">
    <property type="entry name" value="FAM91_C_dom"/>
</dbReference>
<feature type="region of interest" description="Disordered" evidence="2">
    <location>
        <begin position="653"/>
        <end position="675"/>
    </location>
</feature>